<dbReference type="InterPro" id="IPR018060">
    <property type="entry name" value="HTH_AraC"/>
</dbReference>
<sequence>MESFFFNITERRYKVTELFRDKKASMRRVDISNGIVFIESRTYAKREALRLKNLDRMVMIVMVNEGELFIEDHLSDKEEHVSEGNIAIYCSSKQDISFHIPEHEKSDIFVLFIADFFLKRYLSGNRQEPIDFLYGKIQQDLSLEHINTLPIDALTLYSVEKILNITEHDTMQSIRAEQRVIEFMIHRFSLLDIFDEVSDEALALASKAKSVLLSDFVDPPTVEVLAHLCATNTSKLKTVFKKVYKTTIHSYVQKLRLEEANLLLKEEDLTIGEIAKRVGYRHQGHFSKLFFASYGVYPKELIKG</sequence>
<dbReference type="SMART" id="SM00342">
    <property type="entry name" value="HTH_ARAC"/>
    <property type="match status" value="1"/>
</dbReference>
<feature type="domain" description="HTH araC/xylS-type" evidence="3">
    <location>
        <begin position="206"/>
        <end position="304"/>
    </location>
</feature>
<name>A0A7U4M2S7_9BACT</name>
<dbReference type="InterPro" id="IPR053142">
    <property type="entry name" value="PchR_regulatory_protein"/>
</dbReference>
<evidence type="ECO:0000256" key="1">
    <source>
        <dbReference type="ARBA" id="ARBA00023015"/>
    </source>
</evidence>
<evidence type="ECO:0000259" key="3">
    <source>
        <dbReference type="PROSITE" id="PS01124"/>
    </source>
</evidence>
<dbReference type="Gene3D" id="1.10.10.60">
    <property type="entry name" value="Homeodomain-like"/>
    <property type="match status" value="1"/>
</dbReference>
<dbReference type="RefSeq" id="WP_046551690.1">
    <property type="nucleotide sequence ID" value="NZ_CP011308.1"/>
</dbReference>
<organism evidence="4 5">
    <name type="scientific">Sulfurovum lithotrophicum</name>
    <dbReference type="NCBI Taxonomy" id="206403"/>
    <lineage>
        <taxon>Bacteria</taxon>
        <taxon>Pseudomonadati</taxon>
        <taxon>Campylobacterota</taxon>
        <taxon>Epsilonproteobacteria</taxon>
        <taxon>Campylobacterales</taxon>
        <taxon>Sulfurovaceae</taxon>
        <taxon>Sulfurovum</taxon>
    </lineage>
</organism>
<dbReference type="InterPro" id="IPR009057">
    <property type="entry name" value="Homeodomain-like_sf"/>
</dbReference>
<keyword evidence="1" id="KW-0805">Transcription regulation</keyword>
<reference evidence="4 5" key="1">
    <citation type="submission" date="2015-04" db="EMBL/GenBank/DDBJ databases">
        <title>Complete genome sequence of Sulfurovum lithotrophicum ATCC BAA-797T.</title>
        <authorList>
            <person name="Ahn J."/>
            <person name="Park G."/>
            <person name="Jeon W."/>
            <person name="Jang Y."/>
            <person name="Jang M."/>
            <person name="Lee H."/>
            <person name="Lee H."/>
        </authorList>
    </citation>
    <scope>NUCLEOTIDE SEQUENCE [LARGE SCALE GENOMIC DNA]</scope>
    <source>
        <strain evidence="5">ATCC BAA-797 / 42BKT</strain>
    </source>
</reference>
<dbReference type="Pfam" id="PF12833">
    <property type="entry name" value="HTH_18"/>
    <property type="match status" value="1"/>
</dbReference>
<dbReference type="AlphaFoldDB" id="A0A7U4M2S7"/>
<keyword evidence="5" id="KW-1185">Reference proteome</keyword>
<dbReference type="EMBL" id="CP011308">
    <property type="protein sequence ID" value="AKF25624.1"/>
    <property type="molecule type" value="Genomic_DNA"/>
</dbReference>
<evidence type="ECO:0000313" key="4">
    <source>
        <dbReference type="EMBL" id="AKF25624.1"/>
    </source>
</evidence>
<dbReference type="OrthoDB" id="5342385at2"/>
<evidence type="ECO:0000313" key="5">
    <source>
        <dbReference type="Proteomes" id="UP000034444"/>
    </source>
</evidence>
<dbReference type="KEGG" id="slh:YH65_09695"/>
<dbReference type="SUPFAM" id="SSF46689">
    <property type="entry name" value="Homeodomain-like"/>
    <property type="match status" value="1"/>
</dbReference>
<dbReference type="PANTHER" id="PTHR47893:SF1">
    <property type="entry name" value="REGULATORY PROTEIN PCHR"/>
    <property type="match status" value="1"/>
</dbReference>
<proteinExistence type="predicted"/>
<evidence type="ECO:0000256" key="2">
    <source>
        <dbReference type="ARBA" id="ARBA00023163"/>
    </source>
</evidence>
<dbReference type="PROSITE" id="PS01124">
    <property type="entry name" value="HTH_ARAC_FAMILY_2"/>
    <property type="match status" value="1"/>
</dbReference>
<dbReference type="GO" id="GO:0043565">
    <property type="term" value="F:sequence-specific DNA binding"/>
    <property type="evidence" value="ECO:0007669"/>
    <property type="project" value="InterPro"/>
</dbReference>
<reference evidence="5" key="2">
    <citation type="journal article" date="2017" name="Stand. Genomic Sci.">
        <title>Complete genome sequence of the sulfur-oxidizing chemolithoautotrophic Sulfurovum lithotrophicum 42BKTT.</title>
        <authorList>
            <person name="Jeon W."/>
            <person name="Priscilla L."/>
            <person name="Park G."/>
            <person name="Lee H."/>
            <person name="Lee N."/>
            <person name="Lee D."/>
            <person name="Kwon H."/>
            <person name="Ahn I."/>
            <person name="Lee C."/>
            <person name="Lee H."/>
            <person name="Ahn J."/>
        </authorList>
    </citation>
    <scope>NUCLEOTIDE SEQUENCE [LARGE SCALE GENOMIC DNA]</scope>
    <source>
        <strain evidence="5">ATCC BAA-797 / 42BKT</strain>
    </source>
</reference>
<dbReference type="Proteomes" id="UP000034444">
    <property type="component" value="Chromosome"/>
</dbReference>
<dbReference type="GO" id="GO:0003700">
    <property type="term" value="F:DNA-binding transcription factor activity"/>
    <property type="evidence" value="ECO:0007669"/>
    <property type="project" value="InterPro"/>
</dbReference>
<accession>A0A7U4M2S7</accession>
<protein>
    <submittedName>
        <fullName evidence="4">AraC family transcriptional regulator</fullName>
    </submittedName>
</protein>
<gene>
    <name evidence="4" type="ORF">YH65_09695</name>
</gene>
<keyword evidence="2" id="KW-0804">Transcription</keyword>
<dbReference type="PANTHER" id="PTHR47893">
    <property type="entry name" value="REGULATORY PROTEIN PCHR"/>
    <property type="match status" value="1"/>
</dbReference>